<dbReference type="Gene3D" id="3.40.190.10">
    <property type="entry name" value="Periplasmic binding protein-like II"/>
    <property type="match status" value="2"/>
</dbReference>
<keyword evidence="3" id="KW-1185">Reference proteome</keyword>
<feature type="region of interest" description="Disordered" evidence="1">
    <location>
        <begin position="30"/>
        <end position="59"/>
    </location>
</feature>
<dbReference type="RefSeq" id="WP_232187565.1">
    <property type="nucleotide sequence ID" value="NZ_JAIOAP010000013.1"/>
</dbReference>
<dbReference type="PANTHER" id="PTHR43649">
    <property type="entry name" value="ARABINOSE-BINDING PROTEIN-RELATED"/>
    <property type="match status" value="1"/>
</dbReference>
<dbReference type="EMBL" id="JASKHM010000004">
    <property type="protein sequence ID" value="MEQ4482450.1"/>
    <property type="molecule type" value="Genomic_DNA"/>
</dbReference>
<dbReference type="SUPFAM" id="SSF53850">
    <property type="entry name" value="Periplasmic binding protein-like II"/>
    <property type="match status" value="1"/>
</dbReference>
<evidence type="ECO:0000256" key="1">
    <source>
        <dbReference type="SAM" id="MobiDB-lite"/>
    </source>
</evidence>
<feature type="compositionally biased region" description="Polar residues" evidence="1">
    <location>
        <begin position="40"/>
        <end position="51"/>
    </location>
</feature>
<sequence length="540" mass="60509">MNKQMVTKQGVFLLVFIMVVTLLAACSGNKEKESEKPGNSGDSGNSASTPAETKGETEKPVKFSYVRPVWGAATYTKGGPYEKELFKQGNVEIDAQIIPVTEYDQKIMTIISSGDIPDVLWALGPTDKKFKDMQDQGAFMKINDYLDKYPAVKAAVPQSVWDTLTDEKGDIYFIPNVSNPLIPIFMYYRKDIFEKLGIAEPKTTKELEEALVKIKQSDSKLIPLTAQDTIWGLGALSTSFGFPHYAWGPANGENTDNPQKIVPWYLTKGGKDYYFYLKNLKTRGLLDNEFLIAKNWDHAKQKFTTGKAAVLGINWGYGPEILSSMKKTNPSAKIGILPPLEGPDGTMGGIRPFGAWDRGMYISSKMSDPDGFFRFLNWTLTDGSDLRRYGIEGKTYKVEDGKKLLLADDDREADYKNGQIEPVRFINPMSEALDWESEEAKYKGAGVGEFFADAKAKFDTYNQVQYPEYRNPTIFSPVEIEKGAQIYNDYLQTVIDGAIINDKITEKDWDAAIDKYLKAGGQNIVDEVNALQKNKNKPKY</sequence>
<dbReference type="PANTHER" id="PTHR43649:SF12">
    <property type="entry name" value="DIACETYLCHITOBIOSE BINDING PROTEIN DASA"/>
    <property type="match status" value="1"/>
</dbReference>
<dbReference type="Proteomes" id="UP001493487">
    <property type="component" value="Unassembled WGS sequence"/>
</dbReference>
<dbReference type="PROSITE" id="PS51257">
    <property type="entry name" value="PROKAR_LIPOPROTEIN"/>
    <property type="match status" value="1"/>
</dbReference>
<proteinExistence type="predicted"/>
<organism evidence="2 3">
    <name type="scientific">Cohnella silvisoli</name>
    <dbReference type="NCBI Taxonomy" id="2873699"/>
    <lineage>
        <taxon>Bacteria</taxon>
        <taxon>Bacillati</taxon>
        <taxon>Bacillota</taxon>
        <taxon>Bacilli</taxon>
        <taxon>Bacillales</taxon>
        <taxon>Paenibacillaceae</taxon>
        <taxon>Cohnella</taxon>
    </lineage>
</organism>
<dbReference type="InterPro" id="IPR050490">
    <property type="entry name" value="Bact_solute-bd_prot1"/>
</dbReference>
<gene>
    <name evidence="2" type="ORF">QJS35_08600</name>
</gene>
<accession>A0ABV1KQR9</accession>
<reference evidence="2 3" key="1">
    <citation type="journal article" date="2023" name="Genome Announc.">
        <title>Pan-Genome Analyses of the Genus Cohnella and Proposal of the Novel Species Cohnella silvisoli sp. nov., Isolated from Forest Soil.</title>
        <authorList>
            <person name="Wang C."/>
            <person name="Mao L."/>
            <person name="Bao G."/>
            <person name="Zhu H."/>
        </authorList>
    </citation>
    <scope>NUCLEOTIDE SEQUENCE [LARGE SCALE GENOMIC DNA]</scope>
    <source>
        <strain evidence="2 3">NL03-T5-1</strain>
    </source>
</reference>
<name>A0ABV1KQR9_9BACL</name>
<protein>
    <submittedName>
        <fullName evidence="2">Extracellular solute-binding protein</fullName>
    </submittedName>
</protein>
<evidence type="ECO:0000313" key="3">
    <source>
        <dbReference type="Proteomes" id="UP001493487"/>
    </source>
</evidence>
<comment type="caution">
    <text evidence="2">The sequence shown here is derived from an EMBL/GenBank/DDBJ whole genome shotgun (WGS) entry which is preliminary data.</text>
</comment>
<evidence type="ECO:0000313" key="2">
    <source>
        <dbReference type="EMBL" id="MEQ4482450.1"/>
    </source>
</evidence>